<name>A0A6P6V3U8_COFAR</name>
<dbReference type="PANTHER" id="PTHR33116:SF86">
    <property type="entry name" value="REVERSE TRANSCRIPTASE DOMAIN-CONTAINING PROTEIN"/>
    <property type="match status" value="1"/>
</dbReference>
<dbReference type="Proteomes" id="UP001652660">
    <property type="component" value="Chromosome 11c"/>
</dbReference>
<evidence type="ECO:0000313" key="2">
    <source>
        <dbReference type="RefSeq" id="XP_027097528.1"/>
    </source>
</evidence>
<dbReference type="GeneID" id="113717077"/>
<organism evidence="1 2">
    <name type="scientific">Coffea arabica</name>
    <name type="common">Arabian coffee</name>
    <dbReference type="NCBI Taxonomy" id="13443"/>
    <lineage>
        <taxon>Eukaryota</taxon>
        <taxon>Viridiplantae</taxon>
        <taxon>Streptophyta</taxon>
        <taxon>Embryophyta</taxon>
        <taxon>Tracheophyta</taxon>
        <taxon>Spermatophyta</taxon>
        <taxon>Magnoliopsida</taxon>
        <taxon>eudicotyledons</taxon>
        <taxon>Gunneridae</taxon>
        <taxon>Pentapetalae</taxon>
        <taxon>asterids</taxon>
        <taxon>lamiids</taxon>
        <taxon>Gentianales</taxon>
        <taxon>Rubiaceae</taxon>
        <taxon>Ixoroideae</taxon>
        <taxon>Gardenieae complex</taxon>
        <taxon>Bertiereae - Coffeeae clade</taxon>
        <taxon>Coffeeae</taxon>
        <taxon>Coffea</taxon>
    </lineage>
</organism>
<protein>
    <submittedName>
        <fullName evidence="2">Uncharacterized protein</fullName>
    </submittedName>
</protein>
<evidence type="ECO:0000313" key="1">
    <source>
        <dbReference type="Proteomes" id="UP001652660"/>
    </source>
</evidence>
<dbReference type="RefSeq" id="XP_027097528.1">
    <property type="nucleotide sequence ID" value="XM_027241727.1"/>
</dbReference>
<dbReference type="InterPro" id="IPR036691">
    <property type="entry name" value="Endo/exonu/phosph_ase_sf"/>
</dbReference>
<reference evidence="1" key="1">
    <citation type="journal article" date="2025" name="Foods">
        <title>Unveiling the Microbial Signatures of Arabica Coffee Cherries: Insights into Ripeness Specific Diversity, Functional Traits, and Implications for Quality and Safety.</title>
        <authorList>
            <consortium name="RefSeq"/>
            <person name="Tenea G.N."/>
            <person name="Cifuentes V."/>
            <person name="Reyes P."/>
            <person name="Cevallos-Vallejos M."/>
        </authorList>
    </citation>
    <scope>NUCLEOTIDE SEQUENCE [LARGE SCALE GENOMIC DNA]</scope>
</reference>
<gene>
    <name evidence="2" type="primary">LOC113717077</name>
</gene>
<keyword evidence="1" id="KW-1185">Reference proteome</keyword>
<dbReference type="PANTHER" id="PTHR33116">
    <property type="entry name" value="REVERSE TRANSCRIPTASE ZINC-BINDING DOMAIN-CONTAINING PROTEIN-RELATED-RELATED"/>
    <property type="match status" value="1"/>
</dbReference>
<dbReference type="OrthoDB" id="1738942at2759"/>
<accession>A0A6P6V3U8</accession>
<sequence length="496" mass="57768">MRVLVWNCQEVGNPLIVLHLREVNNLFSPNLIFLSETKNKKLVINRIARGLRFNNNVVVEAMNRAGGMALFWTKETQILEVNTTAFTIEAKIEDIGSQGLKDNLGRGVIIGIMKERSDKDWTDVYAVSNGSKNLRRLHIRRKKNFWSQKARISWLRKGDKNTKYFHTYVKRRRVSNRIRNLQRENSSWTENEDEVVTEISDFFKELFKSGGMNDMSEILDGIPHSITQEMNDKLTKAVEEDEIHDALFSMNPEKAPGQDGMSPLFFQRFWRTIKSDIIPAIKAFFNSEFMLKSINHTVISLIPKILHPTSLKNYKPIILCSVLYKIISKILRVEVGQALGVMVEAKQGKYLKLPMVISRTKDQIFGFVRENIKRRLQNWKNKFLSSVGKEVMLKAVAMAMPTYVMSCFKLPRKFCKDIRALMANFWWRETNGRNKMHWISWERMALHENARELGIKDLEAFNKALLGKQVWRLLTKLNLHVSKVLKVKYFPKESIL</sequence>
<dbReference type="AlphaFoldDB" id="A0A6P6V3U8"/>
<proteinExistence type="predicted"/>
<reference evidence="2" key="2">
    <citation type="submission" date="2025-08" db="UniProtKB">
        <authorList>
            <consortium name="RefSeq"/>
        </authorList>
    </citation>
    <scope>IDENTIFICATION</scope>
    <source>
        <tissue evidence="2">Leaves</tissue>
    </source>
</reference>
<dbReference type="Gene3D" id="3.60.10.10">
    <property type="entry name" value="Endonuclease/exonuclease/phosphatase"/>
    <property type="match status" value="1"/>
</dbReference>